<evidence type="ECO:0008006" key="13">
    <source>
        <dbReference type="Google" id="ProtNLM"/>
    </source>
</evidence>
<dbReference type="PANTHER" id="PTHR15459:SF3">
    <property type="entry name" value="POLYAMINE-MODULATED FACTOR 1"/>
    <property type="match status" value="1"/>
</dbReference>
<evidence type="ECO:0000313" key="11">
    <source>
        <dbReference type="EMBL" id="RJE26054.1"/>
    </source>
</evidence>
<keyword evidence="3" id="KW-0158">Chromosome</keyword>
<evidence type="ECO:0000256" key="3">
    <source>
        <dbReference type="ARBA" id="ARBA00022454"/>
    </source>
</evidence>
<dbReference type="AlphaFoldDB" id="A0A3A3A2Y7"/>
<dbReference type="EMBL" id="MVGC01000030">
    <property type="protein sequence ID" value="RJE26054.1"/>
    <property type="molecule type" value="Genomic_DNA"/>
</dbReference>
<keyword evidence="6" id="KW-0995">Kinetochore</keyword>
<keyword evidence="12" id="KW-1185">Reference proteome</keyword>
<feature type="region of interest" description="Disordered" evidence="10">
    <location>
        <begin position="1"/>
        <end position="35"/>
    </location>
</feature>
<dbReference type="Proteomes" id="UP000266188">
    <property type="component" value="Unassembled WGS sequence"/>
</dbReference>
<dbReference type="OrthoDB" id="18453at2759"/>
<dbReference type="GO" id="GO:0051301">
    <property type="term" value="P:cell division"/>
    <property type="evidence" value="ECO:0007669"/>
    <property type="project" value="UniProtKB-KW"/>
</dbReference>
<keyword evidence="5" id="KW-0498">Mitosis</keyword>
<protein>
    <recommendedName>
        <fullName evidence="13">MIND kinetochore complex component Nnf1</fullName>
    </recommendedName>
</protein>
<keyword evidence="9" id="KW-0137">Centromere</keyword>
<feature type="compositionally biased region" description="Polar residues" evidence="10">
    <location>
        <begin position="1"/>
        <end position="14"/>
    </location>
</feature>
<evidence type="ECO:0000256" key="1">
    <source>
        <dbReference type="ARBA" id="ARBA00004123"/>
    </source>
</evidence>
<proteinExistence type="predicted"/>
<dbReference type="PANTHER" id="PTHR15459">
    <property type="entry name" value="POLYAMINE-MODULATED FACTOR 1"/>
    <property type="match status" value="1"/>
</dbReference>
<evidence type="ECO:0000256" key="9">
    <source>
        <dbReference type="ARBA" id="ARBA00023328"/>
    </source>
</evidence>
<evidence type="ECO:0000313" key="12">
    <source>
        <dbReference type="Proteomes" id="UP000266188"/>
    </source>
</evidence>
<dbReference type="GO" id="GO:0007059">
    <property type="term" value="P:chromosome segregation"/>
    <property type="evidence" value="ECO:0007669"/>
    <property type="project" value="TreeGrafter"/>
</dbReference>
<dbReference type="GO" id="GO:0000444">
    <property type="term" value="C:MIS12/MIND type complex"/>
    <property type="evidence" value="ECO:0007669"/>
    <property type="project" value="InterPro"/>
</dbReference>
<evidence type="ECO:0000256" key="10">
    <source>
        <dbReference type="SAM" id="MobiDB-lite"/>
    </source>
</evidence>
<feature type="compositionally biased region" description="Low complexity" evidence="10">
    <location>
        <begin position="20"/>
        <end position="35"/>
    </location>
</feature>
<name>A0A3A3A2Y7_9EURO</name>
<keyword evidence="4" id="KW-0132">Cell division</keyword>
<evidence type="ECO:0000256" key="4">
    <source>
        <dbReference type="ARBA" id="ARBA00022618"/>
    </source>
</evidence>
<gene>
    <name evidence="11" type="ORF">PHISCL_01579</name>
</gene>
<keyword evidence="7" id="KW-0539">Nucleus</keyword>
<sequence>MSNHTNGPNSSTQEQHSESPAATAAPATAAPIPGPRASRLQQVFDHSLARTLRANSYANFSGCFPTPARYVPSSLESVWRQLNTKLEESARAEFEDIIRERDAVGQLNELDRLVIEAKRRMGEEGGRNEAGNELGEDVVVPHTLAPEELYRAHLTPYLREAQDTINAKIEGTQTQNEGLARDVQAQRSEIQSLLAGLEDVVKDLEGAADAATRFSSENDLRQENLHMDEEIRARPII</sequence>
<dbReference type="Pfam" id="PF03980">
    <property type="entry name" value="Nnf1"/>
    <property type="match status" value="1"/>
</dbReference>
<keyword evidence="8" id="KW-0131">Cell cycle</keyword>
<dbReference type="GO" id="GO:0005634">
    <property type="term" value="C:nucleus"/>
    <property type="evidence" value="ECO:0007669"/>
    <property type="project" value="UniProtKB-SubCell"/>
</dbReference>
<evidence type="ECO:0000256" key="5">
    <source>
        <dbReference type="ARBA" id="ARBA00022776"/>
    </source>
</evidence>
<organism evidence="11 12">
    <name type="scientific">Aspergillus sclerotialis</name>
    <dbReference type="NCBI Taxonomy" id="2070753"/>
    <lineage>
        <taxon>Eukaryota</taxon>
        <taxon>Fungi</taxon>
        <taxon>Dikarya</taxon>
        <taxon>Ascomycota</taxon>
        <taxon>Pezizomycotina</taxon>
        <taxon>Eurotiomycetes</taxon>
        <taxon>Eurotiomycetidae</taxon>
        <taxon>Eurotiales</taxon>
        <taxon>Aspergillaceae</taxon>
        <taxon>Aspergillus</taxon>
        <taxon>Aspergillus subgen. Polypaecilum</taxon>
    </lineage>
</organism>
<evidence type="ECO:0000256" key="2">
    <source>
        <dbReference type="ARBA" id="ARBA00004629"/>
    </source>
</evidence>
<accession>A0A3A3A2Y7</accession>
<comment type="caution">
    <text evidence="11">The sequence shown here is derived from an EMBL/GenBank/DDBJ whole genome shotgun (WGS) entry which is preliminary data.</text>
</comment>
<reference evidence="12" key="1">
    <citation type="submission" date="2017-02" db="EMBL/GenBank/DDBJ databases">
        <authorList>
            <person name="Tafer H."/>
            <person name="Lopandic K."/>
        </authorList>
    </citation>
    <scope>NUCLEOTIDE SEQUENCE [LARGE SCALE GENOMIC DNA]</scope>
    <source>
        <strain evidence="12">CBS 366.77</strain>
    </source>
</reference>
<evidence type="ECO:0000256" key="6">
    <source>
        <dbReference type="ARBA" id="ARBA00022838"/>
    </source>
</evidence>
<evidence type="ECO:0000256" key="8">
    <source>
        <dbReference type="ARBA" id="ARBA00023306"/>
    </source>
</evidence>
<dbReference type="InterPro" id="IPR007128">
    <property type="entry name" value="PMF1/Nnf1"/>
</dbReference>
<evidence type="ECO:0000256" key="7">
    <source>
        <dbReference type="ARBA" id="ARBA00023242"/>
    </source>
</evidence>
<dbReference type="STRING" id="2070753.A0A3A3A2Y7"/>
<comment type="subcellular location">
    <subcellularLocation>
        <location evidence="2">Chromosome</location>
        <location evidence="2">Centromere</location>
        <location evidence="2">Kinetochore</location>
    </subcellularLocation>
    <subcellularLocation>
        <location evidence="1">Nucleus</location>
    </subcellularLocation>
</comment>